<dbReference type="InterPro" id="IPR036249">
    <property type="entry name" value="Thioredoxin-like_sf"/>
</dbReference>
<keyword evidence="2" id="KW-0560">Oxidoreductase</keyword>
<evidence type="ECO:0000259" key="1">
    <source>
        <dbReference type="Pfam" id="PF00578"/>
    </source>
</evidence>
<name>A0A0S7WEJ1_UNCT6</name>
<dbReference type="Pfam" id="PF00578">
    <property type="entry name" value="AhpC-TSA"/>
    <property type="match status" value="1"/>
</dbReference>
<dbReference type="EMBL" id="LIZT01000111">
    <property type="protein sequence ID" value="KPJ48552.1"/>
    <property type="molecule type" value="Genomic_DNA"/>
</dbReference>
<dbReference type="InterPro" id="IPR000866">
    <property type="entry name" value="AhpC/TSA"/>
</dbReference>
<evidence type="ECO:0000313" key="2">
    <source>
        <dbReference type="EMBL" id="KPJ48552.1"/>
    </source>
</evidence>
<organism evidence="2 3">
    <name type="scientific">candidate division TA06 bacterium DG_26</name>
    <dbReference type="NCBI Taxonomy" id="1703771"/>
    <lineage>
        <taxon>Bacteria</taxon>
        <taxon>Bacteria division TA06</taxon>
    </lineage>
</organism>
<evidence type="ECO:0000313" key="3">
    <source>
        <dbReference type="Proteomes" id="UP000051124"/>
    </source>
</evidence>
<feature type="domain" description="Alkyl hydroperoxide reductase subunit C/ Thiol specific antioxidant" evidence="1">
    <location>
        <begin position="3"/>
        <end position="65"/>
    </location>
</feature>
<accession>A0A0S7WEJ1</accession>
<dbReference type="Proteomes" id="UP000051124">
    <property type="component" value="Unassembled WGS sequence"/>
</dbReference>
<reference evidence="2 3" key="1">
    <citation type="journal article" date="2015" name="Microbiome">
        <title>Genomic resolution of linkages in carbon, nitrogen, and sulfur cycling among widespread estuary sediment bacteria.</title>
        <authorList>
            <person name="Baker B.J."/>
            <person name="Lazar C.S."/>
            <person name="Teske A.P."/>
            <person name="Dick G.J."/>
        </authorList>
    </citation>
    <scope>NUCLEOTIDE SEQUENCE [LARGE SCALE GENOMIC DNA]</scope>
    <source>
        <strain evidence="2">DG_26</strain>
    </source>
</reference>
<comment type="caution">
    <text evidence="2">The sequence shown here is derived from an EMBL/GenBank/DDBJ whole genome shotgun (WGS) entry which is preliminary data.</text>
</comment>
<keyword evidence="2" id="KW-0575">Peroxidase</keyword>
<gene>
    <name evidence="2" type="ORF">AMJ40_07315</name>
</gene>
<dbReference type="AlphaFoldDB" id="A0A0S7WEJ1"/>
<dbReference type="GO" id="GO:0004601">
    <property type="term" value="F:peroxidase activity"/>
    <property type="evidence" value="ECO:0007669"/>
    <property type="project" value="UniProtKB-KW"/>
</dbReference>
<dbReference type="SUPFAM" id="SSF52833">
    <property type="entry name" value="Thioredoxin-like"/>
    <property type="match status" value="1"/>
</dbReference>
<dbReference type="Gene3D" id="3.40.30.10">
    <property type="entry name" value="Glutaredoxin"/>
    <property type="match status" value="1"/>
</dbReference>
<sequence length="87" mass="9745">VPVGISVDSVPCKRAWAKELRIESMRLLSDFWPHGGVAALFGILRDKDGFSERANIVVGEDGIIIFFKRYDIPELPDVSEIIGFLKK</sequence>
<protein>
    <submittedName>
        <fullName evidence="2">Thioredoxin peroxidase</fullName>
    </submittedName>
</protein>
<feature type="non-terminal residue" evidence="2">
    <location>
        <position position="1"/>
    </location>
</feature>
<proteinExistence type="predicted"/>